<accession>A0ABX1PCC2</accession>
<dbReference type="InterPro" id="IPR045063">
    <property type="entry name" value="Dynamin_N"/>
</dbReference>
<keyword evidence="3" id="KW-1185">Reference proteome</keyword>
<gene>
    <name evidence="2" type="ORF">DP116_20095</name>
</gene>
<dbReference type="Pfam" id="PF00350">
    <property type="entry name" value="Dynamin_N"/>
    <property type="match status" value="1"/>
</dbReference>
<evidence type="ECO:0000313" key="2">
    <source>
        <dbReference type="EMBL" id="NMG21623.1"/>
    </source>
</evidence>
<reference evidence="2 3" key="1">
    <citation type="submission" date="2018-06" db="EMBL/GenBank/DDBJ databases">
        <title>Comparative genomics of Brasilonema spp. strains.</title>
        <authorList>
            <person name="Alvarenga D.O."/>
            <person name="Fiore M.F."/>
            <person name="Varani A.M."/>
        </authorList>
    </citation>
    <scope>NUCLEOTIDE SEQUENCE [LARGE SCALE GENOMIC DNA]</scope>
    <source>
        <strain evidence="2 3">SPC951</strain>
    </source>
</reference>
<dbReference type="SUPFAM" id="SSF52540">
    <property type="entry name" value="P-loop containing nucleoside triphosphate hydrolases"/>
    <property type="match status" value="1"/>
</dbReference>
<dbReference type="RefSeq" id="WP_169156852.1">
    <property type="nucleotide sequence ID" value="NZ_CAWPJE010000173.1"/>
</dbReference>
<dbReference type="Proteomes" id="UP000718564">
    <property type="component" value="Unassembled WGS sequence"/>
</dbReference>
<name>A0ABX1PCC2_9CYAN</name>
<sequence length="744" mass="85324">MADIQNQINSVIQKRREQLPLIEVRIQQAKDVENALNEMNSALVNLGNHPKATDQLRVYLRDFQQNQFRQWIASSLDQLMNAQARLLRETINIGVSGQARVGKSTLLQTIAGLTEEQVPTGTGIPVTAVRSRLRHSTTYSRAILTLHTFETFRDQILEPYHKELKLSSCPATLADFQSFNYSEQNILSDNTQHSSIVLLERLRKMQKALPSYSADLTGETREVSLEGLRSWVAYPTNEEEKNPNCPRRYLAVRDVLIECRFQATDVENLTVIDLPGLGELDASAEEHHVAGLKNEVDLVLLVKRPVEGLAFWKAEDGKAADILDQARGAIKQRRDFVIIVVNGDPNSELFKVLLDDITRQANEGTADKHYRVLQCNAKDSSNVRSSLLVPCLEHLAQRLTIMDRQVIESAKSEWLTTIQRIQGALKDLRDGLKRQTPDSFSSAEEFDKLVEKLRKELVVSLEEEIVLKLFQKARNPEEEDTKLIQTIRNTSNQIKKWVEEEGFGIGKEKWIRDAYETMMRDKSVVRFALEECNRIRVHISETYSRIDNYLDTKVQELWSEISCIIYKNTGQLLEGTQDGKESLEKFVEFLKNGNEQCPSLQKAVKDLLSLNISYRSHFHPRVREKLDSLNYDEMVHNLKRENKLDEKELFKTMSDLAIQASYETEKALLSETLIPSLILHAAAEQFEDSLIRSGESEREFKRLGRSYRDEIWPSTFRDMDAQNARVAKVNRVIDKLEKILIISN</sequence>
<dbReference type="InterPro" id="IPR027417">
    <property type="entry name" value="P-loop_NTPase"/>
</dbReference>
<evidence type="ECO:0000313" key="3">
    <source>
        <dbReference type="Proteomes" id="UP000718564"/>
    </source>
</evidence>
<dbReference type="Gene3D" id="3.40.50.300">
    <property type="entry name" value="P-loop containing nucleotide triphosphate hydrolases"/>
    <property type="match status" value="1"/>
</dbReference>
<organism evidence="2 3">
    <name type="scientific">Brasilonema bromeliae SPC951</name>
    <dbReference type="NCBI Taxonomy" id="385972"/>
    <lineage>
        <taxon>Bacteria</taxon>
        <taxon>Bacillati</taxon>
        <taxon>Cyanobacteriota</taxon>
        <taxon>Cyanophyceae</taxon>
        <taxon>Nostocales</taxon>
        <taxon>Scytonemataceae</taxon>
        <taxon>Brasilonema</taxon>
        <taxon>Bromeliae group (in: Brasilonema)</taxon>
    </lineage>
</organism>
<feature type="domain" description="Dynamin N-terminal" evidence="1">
    <location>
        <begin position="93"/>
        <end position="302"/>
    </location>
</feature>
<dbReference type="EMBL" id="QMEB01000178">
    <property type="protein sequence ID" value="NMG21623.1"/>
    <property type="molecule type" value="Genomic_DNA"/>
</dbReference>
<evidence type="ECO:0000259" key="1">
    <source>
        <dbReference type="Pfam" id="PF00350"/>
    </source>
</evidence>
<proteinExistence type="predicted"/>
<protein>
    <recommendedName>
        <fullName evidence="1">Dynamin N-terminal domain-containing protein</fullName>
    </recommendedName>
</protein>
<comment type="caution">
    <text evidence="2">The sequence shown here is derived from an EMBL/GenBank/DDBJ whole genome shotgun (WGS) entry which is preliminary data.</text>
</comment>